<accession>A0A8T3AZL4</accession>
<name>A0A8T3AZL4_DENNO</name>
<keyword evidence="3" id="KW-1185">Reference proteome</keyword>
<comment type="caution">
    <text evidence="2">The sequence shown here is derived from an EMBL/GenBank/DDBJ whole genome shotgun (WGS) entry which is preliminary data.</text>
</comment>
<evidence type="ECO:0000256" key="1">
    <source>
        <dbReference type="SAM" id="MobiDB-lite"/>
    </source>
</evidence>
<dbReference type="Proteomes" id="UP000829196">
    <property type="component" value="Unassembled WGS sequence"/>
</dbReference>
<proteinExistence type="predicted"/>
<dbReference type="EMBL" id="JAGYWB010000012">
    <property type="protein sequence ID" value="KAI0501540.1"/>
    <property type="molecule type" value="Genomic_DNA"/>
</dbReference>
<feature type="compositionally biased region" description="Basic and acidic residues" evidence="1">
    <location>
        <begin position="112"/>
        <end position="124"/>
    </location>
</feature>
<sequence>MKKRNSRVNGTLEISNIHGLLNGNGGLLLLKFQILEQEISIDELAKSREKHKEWRPHQKTWLGSRKAKEVLEERGDLVPSEALYQTGIFKDIKTEKSEEEKANKQAAAMKSKNHECTGNKYQEP</sequence>
<organism evidence="2 3">
    <name type="scientific">Dendrobium nobile</name>
    <name type="common">Orchid</name>
    <dbReference type="NCBI Taxonomy" id="94219"/>
    <lineage>
        <taxon>Eukaryota</taxon>
        <taxon>Viridiplantae</taxon>
        <taxon>Streptophyta</taxon>
        <taxon>Embryophyta</taxon>
        <taxon>Tracheophyta</taxon>
        <taxon>Spermatophyta</taxon>
        <taxon>Magnoliopsida</taxon>
        <taxon>Liliopsida</taxon>
        <taxon>Asparagales</taxon>
        <taxon>Orchidaceae</taxon>
        <taxon>Epidendroideae</taxon>
        <taxon>Malaxideae</taxon>
        <taxon>Dendrobiinae</taxon>
        <taxon>Dendrobium</taxon>
    </lineage>
</organism>
<reference evidence="2" key="1">
    <citation type="journal article" date="2022" name="Front. Genet.">
        <title>Chromosome-Scale Assembly of the Dendrobium nobile Genome Provides Insights Into the Molecular Mechanism of the Biosynthesis of the Medicinal Active Ingredient of Dendrobium.</title>
        <authorList>
            <person name="Xu Q."/>
            <person name="Niu S.-C."/>
            <person name="Li K.-L."/>
            <person name="Zheng P.-J."/>
            <person name="Zhang X.-J."/>
            <person name="Jia Y."/>
            <person name="Liu Y."/>
            <person name="Niu Y.-X."/>
            <person name="Yu L.-H."/>
            <person name="Chen D.-F."/>
            <person name="Zhang G.-Q."/>
        </authorList>
    </citation>
    <scope>NUCLEOTIDE SEQUENCE</scope>
    <source>
        <tissue evidence="2">Leaf</tissue>
    </source>
</reference>
<dbReference type="AlphaFoldDB" id="A0A8T3AZL4"/>
<gene>
    <name evidence="2" type="ORF">KFK09_016485</name>
</gene>
<evidence type="ECO:0000313" key="3">
    <source>
        <dbReference type="Proteomes" id="UP000829196"/>
    </source>
</evidence>
<feature type="region of interest" description="Disordered" evidence="1">
    <location>
        <begin position="95"/>
        <end position="124"/>
    </location>
</feature>
<protein>
    <submittedName>
        <fullName evidence="2">Uncharacterized protein</fullName>
    </submittedName>
</protein>
<evidence type="ECO:0000313" key="2">
    <source>
        <dbReference type="EMBL" id="KAI0501540.1"/>
    </source>
</evidence>